<keyword evidence="3" id="KW-1185">Reference proteome</keyword>
<evidence type="ECO:0000313" key="3">
    <source>
        <dbReference type="Proteomes" id="UP001154265"/>
    </source>
</evidence>
<reference evidence="2" key="2">
    <citation type="submission" date="2022-01" db="EMBL/GenBank/DDBJ databases">
        <authorList>
            <person name="Zivanovic Y."/>
            <person name="Moreira D."/>
            <person name="Lopez-Garcia P."/>
        </authorList>
    </citation>
    <scope>NUCLEOTIDE SEQUENCE</scope>
    <source>
        <strain evidence="2">G9</strain>
    </source>
</reference>
<proteinExistence type="predicted"/>
<sequence length="109" mass="12431">MNEPITASEAKQIMDLLQSMDKKLDIHIVKTEEQFNTIRAEFKAEVNSVQQQIKSLDGKVDSLPSELRDDINELRTQQRSTDTRLWTFIVGLVTLVGGGVIKVLWFDRA</sequence>
<dbReference type="RefSeq" id="WP_277867260.1">
    <property type="nucleotide sequence ID" value="NZ_JAKKUT010000002.1"/>
</dbReference>
<comment type="caution">
    <text evidence="2">The sequence shown here is derived from an EMBL/GenBank/DDBJ whole genome shotgun (WGS) entry which is preliminary data.</text>
</comment>
<organism evidence="2 3">
    <name type="scientific">Candidatus Synechococcus calcipolaris G9</name>
    <dbReference type="NCBI Taxonomy" id="1497997"/>
    <lineage>
        <taxon>Bacteria</taxon>
        <taxon>Bacillati</taxon>
        <taxon>Cyanobacteriota</taxon>
        <taxon>Cyanophyceae</taxon>
        <taxon>Synechococcales</taxon>
        <taxon>Synechococcaceae</taxon>
        <taxon>Synechococcus</taxon>
    </lineage>
</organism>
<evidence type="ECO:0000256" key="1">
    <source>
        <dbReference type="SAM" id="Phobius"/>
    </source>
</evidence>
<gene>
    <name evidence="2" type="ORF">L3556_10675</name>
</gene>
<dbReference type="Proteomes" id="UP001154265">
    <property type="component" value="Unassembled WGS sequence"/>
</dbReference>
<keyword evidence="1" id="KW-0472">Membrane</keyword>
<feature type="transmembrane region" description="Helical" evidence="1">
    <location>
        <begin position="85"/>
        <end position="106"/>
    </location>
</feature>
<evidence type="ECO:0000313" key="2">
    <source>
        <dbReference type="EMBL" id="MDG2991391.1"/>
    </source>
</evidence>
<reference evidence="2" key="1">
    <citation type="journal article" date="2022" name="Genome Biol. Evol.">
        <title>A New Gene Family Diagnostic for Intracellular Biomineralization of Amorphous Ca Carbonates by Cyanobacteria.</title>
        <authorList>
            <person name="Benzerara K."/>
            <person name="Duprat E."/>
            <person name="Bitard-Feildel T."/>
            <person name="Caumes G."/>
            <person name="Cassier-Chauvat C."/>
            <person name="Chauvat F."/>
            <person name="Dezi M."/>
            <person name="Diop S.I."/>
            <person name="Gaschignard G."/>
            <person name="Gorgen S."/>
            <person name="Gugger M."/>
            <person name="Lopez-Garcia P."/>
            <person name="Millet M."/>
            <person name="Skouri-Panet F."/>
            <person name="Moreira D."/>
            <person name="Callebaut I."/>
        </authorList>
    </citation>
    <scope>NUCLEOTIDE SEQUENCE</scope>
    <source>
        <strain evidence="2">G9</strain>
    </source>
</reference>
<dbReference type="EMBL" id="JAKKUT010000002">
    <property type="protein sequence ID" value="MDG2991391.1"/>
    <property type="molecule type" value="Genomic_DNA"/>
</dbReference>
<keyword evidence="1" id="KW-1133">Transmembrane helix</keyword>
<protein>
    <submittedName>
        <fullName evidence="2">Hemagglutinin</fullName>
    </submittedName>
</protein>
<name>A0ABT6F0J7_9SYNE</name>
<accession>A0ABT6F0J7</accession>
<keyword evidence="1" id="KW-0812">Transmembrane</keyword>